<dbReference type="InterPro" id="IPR001841">
    <property type="entry name" value="Znf_RING"/>
</dbReference>
<feature type="coiled-coil region" evidence="5">
    <location>
        <begin position="171"/>
        <end position="205"/>
    </location>
</feature>
<dbReference type="Pfam" id="PF13639">
    <property type="entry name" value="zf-RING_2"/>
    <property type="match status" value="1"/>
</dbReference>
<dbReference type="AlphaFoldDB" id="A0ABD0LKK4"/>
<proteinExistence type="predicted"/>
<dbReference type="SMART" id="SM00184">
    <property type="entry name" value="RING"/>
    <property type="match status" value="1"/>
</dbReference>
<evidence type="ECO:0000313" key="8">
    <source>
        <dbReference type="Proteomes" id="UP001519460"/>
    </source>
</evidence>
<dbReference type="InterPro" id="IPR042755">
    <property type="entry name" value="COP1"/>
</dbReference>
<dbReference type="GO" id="GO:0008270">
    <property type="term" value="F:zinc ion binding"/>
    <property type="evidence" value="ECO:0007669"/>
    <property type="project" value="UniProtKB-KW"/>
</dbReference>
<feature type="domain" description="RING-type" evidence="6">
    <location>
        <begin position="21"/>
        <end position="59"/>
    </location>
</feature>
<dbReference type="PANTHER" id="PTHR44080:SF1">
    <property type="entry name" value="E3 UBIQUITIN-PROTEIN LIGASE COP1"/>
    <property type="match status" value="1"/>
</dbReference>
<dbReference type="PROSITE" id="PS00518">
    <property type="entry name" value="ZF_RING_1"/>
    <property type="match status" value="1"/>
</dbReference>
<dbReference type="PROSITE" id="PS50089">
    <property type="entry name" value="ZF_RING_2"/>
    <property type="match status" value="1"/>
</dbReference>
<gene>
    <name evidence="7" type="ORF">BaRGS_00009034</name>
</gene>
<dbReference type="SUPFAM" id="SSF57850">
    <property type="entry name" value="RING/U-box"/>
    <property type="match status" value="1"/>
</dbReference>
<dbReference type="Gene3D" id="3.30.40.10">
    <property type="entry name" value="Zinc/RING finger domain, C3HC4 (zinc finger)"/>
    <property type="match status" value="1"/>
</dbReference>
<dbReference type="InterPro" id="IPR017907">
    <property type="entry name" value="Znf_RING_CS"/>
</dbReference>
<keyword evidence="8" id="KW-1185">Reference proteome</keyword>
<accession>A0ABD0LKK4</accession>
<evidence type="ECO:0000256" key="1">
    <source>
        <dbReference type="ARBA" id="ARBA00022723"/>
    </source>
</evidence>
<dbReference type="EMBL" id="JACVVK020000042">
    <property type="protein sequence ID" value="KAK7499693.1"/>
    <property type="molecule type" value="Genomic_DNA"/>
</dbReference>
<evidence type="ECO:0000256" key="5">
    <source>
        <dbReference type="SAM" id="Coils"/>
    </source>
</evidence>
<sequence length="407" mass="45906">MAGQGLPIAIPVGKLEEYFQCSICLNTMQQVVVTSCGHRYCDKCIREWVDRHHSCPCCNGSLDTSRLIKDHQFDGLIGTCKEEKDKAESTYFDNLIHTAVTKGGEVSDQTFAGTPVEEVLKKHLKQSLAAHELYFQDLRHQYEVKAQHLEFRLRKEMERLQLDGLPPHVLNEKIQELEGQIQEKKESLTAEMQNCQQLVAEAYDRYLTDHIPHLDVLPVKVTVVIADKGIKLPDITLSPSDTLTVIQTAVEEGLKQRGDEVIRWHPDGGKVLIVSPLSRQSSYNVTEILADVSSGGDAYPGIEQVAWLTKPVLQHHMKPGSEIVLHGCLVCESDLPKVCYAQKHKEQGPHKVDYFSCKQCGFNWICRSCIQVCHKDHSVAVHVLNHQPTWACCYCPKKKTCCLKSRS</sequence>
<dbReference type="InterPro" id="IPR013083">
    <property type="entry name" value="Znf_RING/FYVE/PHD"/>
</dbReference>
<dbReference type="PANTHER" id="PTHR44080">
    <property type="entry name" value="E3 UBIQUITIN-PROTEIN LIGASE COP1"/>
    <property type="match status" value="1"/>
</dbReference>
<keyword evidence="1" id="KW-0479">Metal-binding</keyword>
<keyword evidence="2 4" id="KW-0863">Zinc-finger</keyword>
<evidence type="ECO:0000256" key="3">
    <source>
        <dbReference type="ARBA" id="ARBA00022833"/>
    </source>
</evidence>
<keyword evidence="3" id="KW-0862">Zinc</keyword>
<comment type="caution">
    <text evidence="7">The sequence shown here is derived from an EMBL/GenBank/DDBJ whole genome shotgun (WGS) entry which is preliminary data.</text>
</comment>
<protein>
    <recommendedName>
        <fullName evidence="6">RING-type domain-containing protein</fullName>
    </recommendedName>
</protein>
<dbReference type="Proteomes" id="UP001519460">
    <property type="component" value="Unassembled WGS sequence"/>
</dbReference>
<evidence type="ECO:0000313" key="7">
    <source>
        <dbReference type="EMBL" id="KAK7499693.1"/>
    </source>
</evidence>
<name>A0ABD0LKK4_9CAEN</name>
<evidence type="ECO:0000259" key="6">
    <source>
        <dbReference type="PROSITE" id="PS50089"/>
    </source>
</evidence>
<evidence type="ECO:0000256" key="4">
    <source>
        <dbReference type="PROSITE-ProRule" id="PRU00175"/>
    </source>
</evidence>
<evidence type="ECO:0000256" key="2">
    <source>
        <dbReference type="ARBA" id="ARBA00022771"/>
    </source>
</evidence>
<reference evidence="7 8" key="1">
    <citation type="journal article" date="2023" name="Sci. Data">
        <title>Genome assembly of the Korean intertidal mud-creeper Batillaria attramentaria.</title>
        <authorList>
            <person name="Patra A.K."/>
            <person name="Ho P.T."/>
            <person name="Jun S."/>
            <person name="Lee S.J."/>
            <person name="Kim Y."/>
            <person name="Won Y.J."/>
        </authorList>
    </citation>
    <scope>NUCLEOTIDE SEQUENCE [LARGE SCALE GENOMIC DNA]</scope>
    <source>
        <strain evidence="7">Wonlab-2016</strain>
    </source>
</reference>
<organism evidence="7 8">
    <name type="scientific">Batillaria attramentaria</name>
    <dbReference type="NCBI Taxonomy" id="370345"/>
    <lineage>
        <taxon>Eukaryota</taxon>
        <taxon>Metazoa</taxon>
        <taxon>Spiralia</taxon>
        <taxon>Lophotrochozoa</taxon>
        <taxon>Mollusca</taxon>
        <taxon>Gastropoda</taxon>
        <taxon>Caenogastropoda</taxon>
        <taxon>Sorbeoconcha</taxon>
        <taxon>Cerithioidea</taxon>
        <taxon>Batillariidae</taxon>
        <taxon>Batillaria</taxon>
    </lineage>
</organism>
<keyword evidence="5" id="KW-0175">Coiled coil</keyword>